<keyword evidence="1" id="KW-1133">Transmembrane helix</keyword>
<dbReference type="OrthoDB" id="3748403at2"/>
<dbReference type="Pfam" id="PF07811">
    <property type="entry name" value="TadE"/>
    <property type="match status" value="1"/>
</dbReference>
<keyword evidence="1" id="KW-0812">Transmembrane</keyword>
<feature type="domain" description="TadE-like" evidence="2">
    <location>
        <begin position="12"/>
        <end position="54"/>
    </location>
</feature>
<dbReference type="AlphaFoldDB" id="A0A346XTE6"/>
<accession>A0A346XTE6</accession>
<name>A0A346XTE6_9ACTN</name>
<evidence type="ECO:0000313" key="4">
    <source>
        <dbReference type="Proteomes" id="UP000264006"/>
    </source>
</evidence>
<sequence>MQPATRLNDDRGAATVEFAAILVPLMVLVLGIISYGYMLSFRQAISQAAAEGARAAAVTPAGLPNADREARALDAVDRAVGYGVTCASPGMTCTVVVDDTCGLHGCAFVELDYDYGAFPLIPAVGALVPMPDHLVYEASAEVS</sequence>
<reference evidence="3 4" key="1">
    <citation type="submission" date="2018-09" db="EMBL/GenBank/DDBJ databases">
        <title>Complete genome sequence of Euzebya sp. DY32-46 isolated from seawater of Pacific Ocean.</title>
        <authorList>
            <person name="Xu L."/>
            <person name="Wu Y.-H."/>
            <person name="Xu X.-W."/>
        </authorList>
    </citation>
    <scope>NUCLEOTIDE SEQUENCE [LARGE SCALE GENOMIC DNA]</scope>
    <source>
        <strain evidence="3 4">DY32-46</strain>
    </source>
</reference>
<dbReference type="KEGG" id="euz:DVS28_a0792"/>
<evidence type="ECO:0000259" key="2">
    <source>
        <dbReference type="Pfam" id="PF07811"/>
    </source>
</evidence>
<proteinExistence type="predicted"/>
<protein>
    <submittedName>
        <fullName evidence="3">Flp pilus assembly protein TadG</fullName>
    </submittedName>
</protein>
<feature type="transmembrane region" description="Helical" evidence="1">
    <location>
        <begin position="18"/>
        <end position="38"/>
    </location>
</feature>
<keyword evidence="4" id="KW-1185">Reference proteome</keyword>
<gene>
    <name evidence="3" type="ORF">DVS28_a0792</name>
</gene>
<dbReference type="Proteomes" id="UP000264006">
    <property type="component" value="Chromosome"/>
</dbReference>
<dbReference type="InterPro" id="IPR012495">
    <property type="entry name" value="TadE-like_dom"/>
</dbReference>
<organism evidence="3 4">
    <name type="scientific">Euzebya pacifica</name>
    <dbReference type="NCBI Taxonomy" id="1608957"/>
    <lineage>
        <taxon>Bacteria</taxon>
        <taxon>Bacillati</taxon>
        <taxon>Actinomycetota</taxon>
        <taxon>Nitriliruptoria</taxon>
        <taxon>Euzebyales</taxon>
    </lineage>
</organism>
<dbReference type="RefSeq" id="WP_114590296.1">
    <property type="nucleotide sequence ID" value="NZ_CP031165.1"/>
</dbReference>
<evidence type="ECO:0000313" key="3">
    <source>
        <dbReference type="EMBL" id="AXV05493.1"/>
    </source>
</evidence>
<dbReference type="EMBL" id="CP031165">
    <property type="protein sequence ID" value="AXV05493.1"/>
    <property type="molecule type" value="Genomic_DNA"/>
</dbReference>
<keyword evidence="1" id="KW-0472">Membrane</keyword>
<evidence type="ECO:0000256" key="1">
    <source>
        <dbReference type="SAM" id="Phobius"/>
    </source>
</evidence>